<dbReference type="KEGG" id="spao:SPAR_D00720"/>
<evidence type="ECO:0000313" key="4">
    <source>
        <dbReference type="RefSeq" id="XP_033765105.1"/>
    </source>
</evidence>
<evidence type="ECO:0000259" key="3">
    <source>
        <dbReference type="PROSITE" id="PS50048"/>
    </source>
</evidence>
<dbReference type="InterPro" id="IPR021858">
    <property type="entry name" value="Fun_TF"/>
</dbReference>
<reference evidence="4" key="3">
    <citation type="submission" date="2025-07" db="EMBL/GenBank/DDBJ databases">
        <authorList>
            <consortium name="NCBI Genome Project"/>
        </authorList>
    </citation>
    <scope>NUCLEOTIDE SEQUENCE</scope>
    <source>
        <strain evidence="4">CBS432</strain>
    </source>
</reference>
<dbReference type="GO" id="GO:0005634">
    <property type="term" value="C:nucleus"/>
    <property type="evidence" value="ECO:0007669"/>
    <property type="project" value="UniProtKB-SubCell"/>
</dbReference>
<accession>A0A8B8UMU4</accession>
<dbReference type="Gene3D" id="4.10.240.10">
    <property type="entry name" value="Zn(2)-C6 fungal-type DNA-binding domain"/>
    <property type="match status" value="1"/>
</dbReference>
<evidence type="ECO:0000256" key="1">
    <source>
        <dbReference type="ARBA" id="ARBA00004123"/>
    </source>
</evidence>
<dbReference type="InterPro" id="IPR036864">
    <property type="entry name" value="Zn2-C6_fun-type_DNA-bd_sf"/>
</dbReference>
<dbReference type="OrthoDB" id="5419315at2759"/>
<reference evidence="4" key="1">
    <citation type="journal article" date="2017" name="Nat. Genet.">
        <title>Contrasting evolutionary genome dynamics between domesticated and wild yeasts.</title>
        <authorList>
            <person name="Yue J.X."/>
            <person name="Li J."/>
            <person name="Aigrain L."/>
            <person name="Hallin J."/>
            <person name="Persson K."/>
            <person name="Oliver K."/>
            <person name="Bergstrom A."/>
            <person name="Coupland P."/>
            <person name="Warringer J."/>
            <person name="Lagomarsino M.C."/>
            <person name="Fischer G."/>
            <person name="Durbin R."/>
            <person name="Liti G."/>
        </authorList>
    </citation>
    <scope>NUCLEOTIDE SEQUENCE</scope>
    <source>
        <strain evidence="4">CBS432</strain>
    </source>
</reference>
<dbReference type="InterPro" id="IPR001138">
    <property type="entry name" value="Zn2Cys6_DnaBD"/>
</dbReference>
<dbReference type="PROSITE" id="PS00463">
    <property type="entry name" value="ZN2_CY6_FUNGAL_1"/>
    <property type="match status" value="1"/>
</dbReference>
<dbReference type="VEuPathDB" id="FungiDB:SPAR_D00720"/>
<sequence length="529" mass="61588">MNYGVEKLKLKYSKHGCITCKIRKKRCSEDKPVCRDCRRLSFPCIYISESVDKQSLKKIKADVQHQLISKKRKHAPDSAQKAAVVTRARQVVSDEQDNQIYLSKPLEDCISQKLDSMGLQLYNYYRSHLANIISIAPMNQNYYLNIFLPMAHENDGILFAILAWSANHLSISSSNELRKDEIFVNLANKYTYMSLTHLKTNESSSDYAKLGFLYSLAQILILCGSEICQGDVKFWKILLNIGKNLIENHVGRDISRILTTTTTEEPSLEERIIFPNFNSVVKYWLIVNFIYHDILNFNTTSFPIEQYEKFFQRDHNSLPNSVNFIEPIDSPIEEIDPLIGINKPILLLLGQVTNLTRFLQTMEQEEMLEHGDKILSLQVEIYKLQPSLMALDHLDDEKKFYYLELFEIMKISTLMFFQLTLLKIDKDSLELQILRNKLDSKLDKVIGTFLEGSLCFPLFIYGVCIQKDDIENKIDLEAKFDDILKRYKCYNFQNARLLMRKIWQNEADGISEHDLVHMIDELDYNINFA</sequence>
<reference evidence="4" key="4">
    <citation type="submission" date="2025-08" db="UniProtKB">
        <authorList>
            <consortium name="RefSeq"/>
        </authorList>
    </citation>
    <scope>IDENTIFICATION</scope>
    <source>
        <strain evidence="4">CBS432</strain>
    </source>
</reference>
<dbReference type="CDD" id="cd00067">
    <property type="entry name" value="GAL4"/>
    <property type="match status" value="1"/>
</dbReference>
<dbReference type="GO" id="GO:0000976">
    <property type="term" value="F:transcription cis-regulatory region binding"/>
    <property type="evidence" value="ECO:0007669"/>
    <property type="project" value="TreeGrafter"/>
</dbReference>
<organism evidence="4">
    <name type="scientific">Saccharomyces paradoxus</name>
    <name type="common">Yeast</name>
    <name type="synonym">Saccharomyces douglasii</name>
    <dbReference type="NCBI Taxonomy" id="27291"/>
    <lineage>
        <taxon>Eukaryota</taxon>
        <taxon>Fungi</taxon>
        <taxon>Dikarya</taxon>
        <taxon>Ascomycota</taxon>
        <taxon>Saccharomycotina</taxon>
        <taxon>Saccharomycetes</taxon>
        <taxon>Saccharomycetales</taxon>
        <taxon>Saccharomycetaceae</taxon>
        <taxon>Saccharomyces</taxon>
    </lineage>
</organism>
<dbReference type="GO" id="GO:0008270">
    <property type="term" value="F:zinc ion binding"/>
    <property type="evidence" value="ECO:0007669"/>
    <property type="project" value="InterPro"/>
</dbReference>
<protein>
    <submittedName>
        <fullName evidence="4">Uga3p</fullName>
    </submittedName>
</protein>
<dbReference type="Pfam" id="PF11951">
    <property type="entry name" value="Fungal_trans_2"/>
    <property type="match status" value="1"/>
</dbReference>
<dbReference type="Pfam" id="PF00172">
    <property type="entry name" value="Zn_clus"/>
    <property type="match status" value="1"/>
</dbReference>
<feature type="domain" description="Zn(2)-C6 fungal-type" evidence="3">
    <location>
        <begin position="16"/>
        <end position="46"/>
    </location>
</feature>
<dbReference type="GO" id="GO:0045944">
    <property type="term" value="P:positive regulation of transcription by RNA polymerase II"/>
    <property type="evidence" value="ECO:0007669"/>
    <property type="project" value="TreeGrafter"/>
</dbReference>
<dbReference type="GO" id="GO:0000981">
    <property type="term" value="F:DNA-binding transcription factor activity, RNA polymerase II-specific"/>
    <property type="evidence" value="ECO:0007669"/>
    <property type="project" value="InterPro"/>
</dbReference>
<proteinExistence type="predicted"/>
<comment type="subcellular location">
    <subcellularLocation>
        <location evidence="1">Nucleus</location>
    </subcellularLocation>
</comment>
<name>A0A8B8UMU4_SACPA</name>
<dbReference type="RefSeq" id="XP_033765105.1">
    <property type="nucleotide sequence ID" value="XM_033909214.1"/>
</dbReference>
<dbReference type="GeneID" id="54629319"/>
<dbReference type="SMART" id="SM00066">
    <property type="entry name" value="GAL4"/>
    <property type="match status" value="1"/>
</dbReference>
<gene>
    <name evidence="4" type="primary">UGA3</name>
    <name evidence="4" type="ORF">SPAR_D00720</name>
</gene>
<dbReference type="PANTHER" id="PTHR37534">
    <property type="entry name" value="TRANSCRIPTIONAL ACTIVATOR PROTEIN UGA3"/>
    <property type="match status" value="1"/>
</dbReference>
<dbReference type="SUPFAM" id="SSF57701">
    <property type="entry name" value="Zn2/Cys6 DNA-binding domain"/>
    <property type="match status" value="1"/>
</dbReference>
<dbReference type="AlphaFoldDB" id="A0A8B8UMU4"/>
<reference evidence="4" key="2">
    <citation type="submission" date="2020-01" db="EMBL/GenBank/DDBJ databases">
        <title>Population-level Yeast Reference Genomes.</title>
        <authorList>
            <person name="Yue J.-X."/>
        </authorList>
    </citation>
    <scope>NUCLEOTIDE SEQUENCE</scope>
    <source>
        <strain evidence="4">CBS432</strain>
    </source>
</reference>
<keyword evidence="2" id="KW-0539">Nucleus</keyword>
<evidence type="ECO:0000256" key="2">
    <source>
        <dbReference type="ARBA" id="ARBA00023242"/>
    </source>
</evidence>
<dbReference type="PANTHER" id="PTHR37534:SF7">
    <property type="entry name" value="TRANSCRIPTIONAL ACTIVATOR PROTEIN UGA3"/>
    <property type="match status" value="1"/>
</dbReference>
<dbReference type="PROSITE" id="PS50048">
    <property type="entry name" value="ZN2_CY6_FUNGAL_2"/>
    <property type="match status" value="1"/>
</dbReference>